<evidence type="ECO:0000256" key="2">
    <source>
        <dbReference type="SAM" id="SignalP"/>
    </source>
</evidence>
<dbReference type="AlphaFoldDB" id="A0A4Z0HRU4"/>
<gene>
    <name evidence="3" type="ORF">EJD98_10905</name>
</gene>
<evidence type="ECO:0000256" key="1">
    <source>
        <dbReference type="SAM" id="MobiDB-lite"/>
    </source>
</evidence>
<proteinExistence type="predicted"/>
<reference evidence="3 4" key="1">
    <citation type="submission" date="2018-12" db="EMBL/GenBank/DDBJ databases">
        <title>Draft genome sequences of Mycolicibacterium peregrinum isolated from a pig with lymphadenitis and from soil on the same Japanese pig farm.</title>
        <authorList>
            <person name="Komatsu T."/>
            <person name="Ohya K."/>
            <person name="Sawai K."/>
            <person name="Odoi J.O."/>
            <person name="Otsu K."/>
            <person name="Ota A."/>
            <person name="Ito T."/>
            <person name="Kawai M."/>
            <person name="Maruyama F."/>
        </authorList>
    </citation>
    <scope>NUCLEOTIDE SEQUENCE [LARGE SCALE GENOMIC DNA]</scope>
    <source>
        <strain evidence="3 4">138</strain>
    </source>
</reference>
<comment type="caution">
    <text evidence="3">The sequence shown here is derived from an EMBL/GenBank/DDBJ whole genome shotgun (WGS) entry which is preliminary data.</text>
</comment>
<evidence type="ECO:0000313" key="3">
    <source>
        <dbReference type="EMBL" id="TGB43540.1"/>
    </source>
</evidence>
<feature type="compositionally biased region" description="Polar residues" evidence="1">
    <location>
        <begin position="43"/>
        <end position="56"/>
    </location>
</feature>
<dbReference type="Proteomes" id="UP000297792">
    <property type="component" value="Unassembled WGS sequence"/>
</dbReference>
<keyword evidence="4" id="KW-1185">Reference proteome</keyword>
<evidence type="ECO:0008006" key="5">
    <source>
        <dbReference type="Google" id="ProtNLM"/>
    </source>
</evidence>
<dbReference type="EMBL" id="RWKA01000005">
    <property type="protein sequence ID" value="TGB43540.1"/>
    <property type="molecule type" value="Genomic_DNA"/>
</dbReference>
<protein>
    <recommendedName>
        <fullName evidence="5">Keratin associated protein</fullName>
    </recommendedName>
</protein>
<feature type="region of interest" description="Disordered" evidence="1">
    <location>
        <begin position="43"/>
        <end position="76"/>
    </location>
</feature>
<organism evidence="3 4">
    <name type="scientific">Mycolicibacterium peregrinum</name>
    <name type="common">Mycobacterium peregrinum</name>
    <dbReference type="NCBI Taxonomy" id="43304"/>
    <lineage>
        <taxon>Bacteria</taxon>
        <taxon>Bacillati</taxon>
        <taxon>Actinomycetota</taxon>
        <taxon>Actinomycetes</taxon>
        <taxon>Mycobacteriales</taxon>
        <taxon>Mycobacteriaceae</taxon>
        <taxon>Mycolicibacterium</taxon>
    </lineage>
</organism>
<feature type="signal peptide" evidence="2">
    <location>
        <begin position="1"/>
        <end position="24"/>
    </location>
</feature>
<keyword evidence="2" id="KW-0732">Signal</keyword>
<sequence>MPTVAVVASAAAALGILLAPNAQAAPGANCRNDGGSVLCQSPGNAQVYSEPPSTSPGMGIGANGPYGPWGNVPPLK</sequence>
<feature type="chain" id="PRO_5043859589" description="Keratin associated protein" evidence="2">
    <location>
        <begin position="25"/>
        <end position="76"/>
    </location>
</feature>
<dbReference type="RefSeq" id="WP_135360175.1">
    <property type="nucleotide sequence ID" value="NZ_JBLVUT010000001.1"/>
</dbReference>
<evidence type="ECO:0000313" key="4">
    <source>
        <dbReference type="Proteomes" id="UP000297792"/>
    </source>
</evidence>
<name>A0A4Z0HRU4_MYCPR</name>
<accession>A0A4Z0HRU4</accession>